<feature type="domain" description="4Fe-4S ferredoxin-type" evidence="1">
    <location>
        <begin position="2"/>
        <end position="31"/>
    </location>
</feature>
<dbReference type="PROSITE" id="PS51379">
    <property type="entry name" value="4FE4S_FER_2"/>
    <property type="match status" value="2"/>
</dbReference>
<comment type="caution">
    <text evidence="2">The sequence shown here is derived from an EMBL/GenBank/DDBJ whole genome shotgun (WGS) entry which is preliminary data.</text>
</comment>
<organism evidence="2">
    <name type="scientific">bioreactor metagenome</name>
    <dbReference type="NCBI Taxonomy" id="1076179"/>
    <lineage>
        <taxon>unclassified sequences</taxon>
        <taxon>metagenomes</taxon>
        <taxon>ecological metagenomes</taxon>
    </lineage>
</organism>
<dbReference type="InterPro" id="IPR017900">
    <property type="entry name" value="4Fe4S_Fe_S_CS"/>
</dbReference>
<dbReference type="PANTHER" id="PTHR43122:SF1">
    <property type="entry name" value="IRON-SULFUR-BINDING PROTEIN"/>
    <property type="match status" value="1"/>
</dbReference>
<accession>A0A645HLJ8</accession>
<evidence type="ECO:0000259" key="1">
    <source>
        <dbReference type="PROSITE" id="PS51379"/>
    </source>
</evidence>
<protein>
    <recommendedName>
        <fullName evidence="1">4Fe-4S ferredoxin-type domain-containing protein</fullName>
    </recommendedName>
</protein>
<dbReference type="PANTHER" id="PTHR43122">
    <property type="entry name" value="FERREDOXIN SUBUNIT OF PYRUVATE:FLAVODOXIN OXIDOREDUCTASE-RELATED"/>
    <property type="match status" value="1"/>
</dbReference>
<gene>
    <name evidence="2" type="ORF">SDC9_187329</name>
</gene>
<dbReference type="PROSITE" id="PS00198">
    <property type="entry name" value="4FE4S_FER_1"/>
    <property type="match status" value="2"/>
</dbReference>
<dbReference type="SUPFAM" id="SSF54862">
    <property type="entry name" value="4Fe-4S ferredoxins"/>
    <property type="match status" value="1"/>
</dbReference>
<reference evidence="2" key="1">
    <citation type="submission" date="2019-08" db="EMBL/GenBank/DDBJ databases">
        <authorList>
            <person name="Kucharzyk K."/>
            <person name="Murdoch R.W."/>
            <person name="Higgins S."/>
            <person name="Loffler F."/>
        </authorList>
    </citation>
    <scope>NUCLEOTIDE SEQUENCE</scope>
</reference>
<dbReference type="InterPro" id="IPR017896">
    <property type="entry name" value="4Fe4S_Fe-S-bd"/>
</dbReference>
<name>A0A645HLJ8_9ZZZZ</name>
<evidence type="ECO:0000313" key="2">
    <source>
        <dbReference type="EMBL" id="MPN39797.1"/>
    </source>
</evidence>
<sequence>MAQVVILGEYCKSCGLCLSVCPKQVLQISDKSNQKGYYPVEVVRAEQCIGCTLCGLMCPDLAIEIIRT</sequence>
<proteinExistence type="predicted"/>
<dbReference type="AlphaFoldDB" id="A0A645HLJ8"/>
<dbReference type="EMBL" id="VSSQ01095833">
    <property type="protein sequence ID" value="MPN39797.1"/>
    <property type="molecule type" value="Genomic_DNA"/>
</dbReference>
<dbReference type="Pfam" id="PF12838">
    <property type="entry name" value="Fer4_7"/>
    <property type="match status" value="1"/>
</dbReference>
<feature type="domain" description="4Fe-4S ferredoxin-type" evidence="1">
    <location>
        <begin position="39"/>
        <end position="68"/>
    </location>
</feature>
<dbReference type="Gene3D" id="3.30.70.20">
    <property type="match status" value="1"/>
</dbReference>